<dbReference type="Pfam" id="PF13839">
    <property type="entry name" value="PC-Esterase"/>
    <property type="match status" value="1"/>
</dbReference>
<feature type="domain" description="Trichome birefringence-like C-terminal" evidence="9">
    <location>
        <begin position="194"/>
        <end position="481"/>
    </location>
</feature>
<evidence type="ECO:0000256" key="3">
    <source>
        <dbReference type="ARBA" id="ARBA00022692"/>
    </source>
</evidence>
<dbReference type="GO" id="GO:0016413">
    <property type="term" value="F:O-acetyltransferase activity"/>
    <property type="evidence" value="ECO:0007669"/>
    <property type="project" value="InterPro"/>
</dbReference>
<evidence type="ECO:0000256" key="1">
    <source>
        <dbReference type="ARBA" id="ARBA00004167"/>
    </source>
</evidence>
<evidence type="ECO:0000259" key="9">
    <source>
        <dbReference type="Pfam" id="PF13839"/>
    </source>
</evidence>
<feature type="transmembrane region" description="Helical" evidence="8">
    <location>
        <begin position="21"/>
        <end position="41"/>
    </location>
</feature>
<comment type="similarity">
    <text evidence="2">Belongs to the PC-esterase family. TBL subfamily.</text>
</comment>
<sequence length="487" mass="55968">MKLQAIELPIAKHQTRRKSPKIAPVIALAVVLLLTIIPLYYPFLKKLTSSASSSPSSSHVYIQNSIRPPAPLSGDQPPGENGMATPDVDRPPPSPKSRKSGRQRRSSRGRRRKDVKKLPGSPGNPELAVAVAPKIRGSEECDIFSGGWISNAEAPYYTNTTCPWAIQEHQNCMKFGRPDTEFLKWRWKPDRCELPVFDPVQFLQLVRGKSIAFVGDSVARNHMQSLICLLSRVEDPIDVSNAPELQTKRYEYRNYNFTIAIFWSPYLVRTTKTDPNDTTRPFNLFLDEFDEEWTTQIQDFNYVIISAGHWFFRPTMFYVDRRLAGCQYCPQSNITHLSLYFSYRRAFRTAFRAINSLENYKGITFLRTFAPSHFEEGVWDMGGDCVRTRPFMSNETTLDGYNLELYMIQIQELRIAERVGRKRGLKFRLLDVTQAMLLRPDGHPSRYGHWPSKASVSLASDCVHWCLPGPIDTWNDFLIQMLQKENR</sequence>
<evidence type="ECO:0000256" key="5">
    <source>
        <dbReference type="ARBA" id="ARBA00022989"/>
    </source>
</evidence>
<evidence type="ECO:0000256" key="7">
    <source>
        <dbReference type="SAM" id="MobiDB-lite"/>
    </source>
</evidence>
<feature type="domain" description="Trichome birefringence-like N-terminal" evidence="10">
    <location>
        <begin position="139"/>
        <end position="193"/>
    </location>
</feature>
<evidence type="ECO:0000256" key="2">
    <source>
        <dbReference type="ARBA" id="ARBA00007727"/>
    </source>
</evidence>
<keyword evidence="3 8" id="KW-0812">Transmembrane</keyword>
<dbReference type="InterPro" id="IPR029962">
    <property type="entry name" value="TBL"/>
</dbReference>
<keyword evidence="6 8" id="KW-0472">Membrane</keyword>
<name>A0A5B7APJ6_DAVIN</name>
<keyword evidence="4" id="KW-0735">Signal-anchor</keyword>
<reference evidence="11" key="1">
    <citation type="submission" date="2019-08" db="EMBL/GenBank/DDBJ databases">
        <title>Reference gene set and small RNA set construction with multiple tissues from Davidia involucrata Baill.</title>
        <authorList>
            <person name="Yang H."/>
            <person name="Zhou C."/>
            <person name="Li G."/>
            <person name="Wang J."/>
            <person name="Gao P."/>
            <person name="Wang M."/>
            <person name="Wang R."/>
            <person name="Zhao Y."/>
        </authorList>
    </citation>
    <scope>NUCLEOTIDE SEQUENCE</scope>
    <source>
        <tissue evidence="11">Mixed with DoveR01_LX</tissue>
    </source>
</reference>
<keyword evidence="5 8" id="KW-1133">Transmembrane helix</keyword>
<dbReference type="InterPro" id="IPR026057">
    <property type="entry name" value="TBL_C"/>
</dbReference>
<dbReference type="GO" id="GO:0016020">
    <property type="term" value="C:membrane"/>
    <property type="evidence" value="ECO:0007669"/>
    <property type="project" value="UniProtKB-SubCell"/>
</dbReference>
<evidence type="ECO:0000256" key="4">
    <source>
        <dbReference type="ARBA" id="ARBA00022968"/>
    </source>
</evidence>
<proteinExistence type="inferred from homology"/>
<evidence type="ECO:0000256" key="8">
    <source>
        <dbReference type="SAM" id="Phobius"/>
    </source>
</evidence>
<organism evidence="11">
    <name type="scientific">Davidia involucrata</name>
    <name type="common">Dove tree</name>
    <dbReference type="NCBI Taxonomy" id="16924"/>
    <lineage>
        <taxon>Eukaryota</taxon>
        <taxon>Viridiplantae</taxon>
        <taxon>Streptophyta</taxon>
        <taxon>Embryophyta</taxon>
        <taxon>Tracheophyta</taxon>
        <taxon>Spermatophyta</taxon>
        <taxon>Magnoliopsida</taxon>
        <taxon>eudicotyledons</taxon>
        <taxon>Gunneridae</taxon>
        <taxon>Pentapetalae</taxon>
        <taxon>asterids</taxon>
        <taxon>Cornales</taxon>
        <taxon>Nyssaceae</taxon>
        <taxon>Davidia</taxon>
    </lineage>
</organism>
<dbReference type="AlphaFoldDB" id="A0A5B7APJ6"/>
<dbReference type="EMBL" id="GHES01028028">
    <property type="protein sequence ID" value="MPA58587.1"/>
    <property type="molecule type" value="Transcribed_RNA"/>
</dbReference>
<dbReference type="Pfam" id="PF14416">
    <property type="entry name" value="PMR5N"/>
    <property type="match status" value="1"/>
</dbReference>
<protein>
    <submittedName>
        <fullName evidence="11">Uncharacterized protein</fullName>
    </submittedName>
</protein>
<dbReference type="PANTHER" id="PTHR32285">
    <property type="entry name" value="PROTEIN TRICHOME BIREFRINGENCE-LIKE 9-RELATED"/>
    <property type="match status" value="1"/>
</dbReference>
<dbReference type="InterPro" id="IPR025846">
    <property type="entry name" value="TBL_N"/>
</dbReference>
<accession>A0A5B7APJ6</accession>
<evidence type="ECO:0000256" key="6">
    <source>
        <dbReference type="ARBA" id="ARBA00023136"/>
    </source>
</evidence>
<evidence type="ECO:0000313" key="11">
    <source>
        <dbReference type="EMBL" id="MPA58587.1"/>
    </source>
</evidence>
<comment type="subcellular location">
    <subcellularLocation>
        <location evidence="1">Membrane</location>
        <topology evidence="1">Single-pass membrane protein</topology>
    </subcellularLocation>
</comment>
<dbReference type="PANTHER" id="PTHR32285:SF247">
    <property type="entry name" value="PROTEIN TRICHOME BIREFRINGENCE-LIKE 19"/>
    <property type="match status" value="1"/>
</dbReference>
<dbReference type="GO" id="GO:0005794">
    <property type="term" value="C:Golgi apparatus"/>
    <property type="evidence" value="ECO:0007669"/>
    <property type="project" value="TreeGrafter"/>
</dbReference>
<feature type="region of interest" description="Disordered" evidence="7">
    <location>
        <begin position="54"/>
        <end position="128"/>
    </location>
</feature>
<evidence type="ECO:0000259" key="10">
    <source>
        <dbReference type="Pfam" id="PF14416"/>
    </source>
</evidence>
<feature type="compositionally biased region" description="Basic residues" evidence="7">
    <location>
        <begin position="96"/>
        <end position="115"/>
    </location>
</feature>
<gene>
    <name evidence="11" type="ORF">Din_028028</name>
</gene>